<accession>A0AAW1RT74</accession>
<dbReference type="Proteomes" id="UP001438707">
    <property type="component" value="Unassembled WGS sequence"/>
</dbReference>
<dbReference type="Gene3D" id="3.60.15.10">
    <property type="entry name" value="Ribonuclease Z/Hydroxyacylglutathione hydrolase-like"/>
    <property type="match status" value="1"/>
</dbReference>
<comment type="caution">
    <text evidence="2">The sequence shown here is derived from an EMBL/GenBank/DDBJ whole genome shotgun (WGS) entry which is preliminary data.</text>
</comment>
<evidence type="ECO:0008006" key="4">
    <source>
        <dbReference type="Google" id="ProtNLM"/>
    </source>
</evidence>
<protein>
    <recommendedName>
        <fullName evidence="4">Metallo-beta-lactamase domain-containing protein</fullName>
    </recommendedName>
</protein>
<dbReference type="EMBL" id="JALJOS010000007">
    <property type="protein sequence ID" value="KAK9836522.1"/>
    <property type="molecule type" value="Genomic_DNA"/>
</dbReference>
<gene>
    <name evidence="2" type="ORF">WJX74_002159</name>
</gene>
<dbReference type="InterPro" id="IPR036866">
    <property type="entry name" value="RibonucZ/Hydroxyglut_hydro"/>
</dbReference>
<name>A0AAW1RT74_9CHLO</name>
<organism evidence="2 3">
    <name type="scientific">Apatococcus lobatus</name>
    <dbReference type="NCBI Taxonomy" id="904363"/>
    <lineage>
        <taxon>Eukaryota</taxon>
        <taxon>Viridiplantae</taxon>
        <taxon>Chlorophyta</taxon>
        <taxon>core chlorophytes</taxon>
        <taxon>Trebouxiophyceae</taxon>
        <taxon>Chlorellales</taxon>
        <taxon>Chlorellaceae</taxon>
        <taxon>Apatococcus</taxon>
    </lineage>
</organism>
<dbReference type="Pfam" id="PF13483">
    <property type="entry name" value="Lactamase_B_3"/>
    <property type="match status" value="1"/>
</dbReference>
<proteinExistence type="predicted"/>
<dbReference type="PANTHER" id="PTHR36142">
    <property type="entry name" value="METALLO-HYDROLASE/OXIDOREDUCTASE SUPERFAMILY PROTEIN"/>
    <property type="match status" value="1"/>
</dbReference>
<evidence type="ECO:0000313" key="2">
    <source>
        <dbReference type="EMBL" id="KAK9836522.1"/>
    </source>
</evidence>
<evidence type="ECO:0000256" key="1">
    <source>
        <dbReference type="SAM" id="MobiDB-lite"/>
    </source>
</evidence>
<feature type="region of interest" description="Disordered" evidence="1">
    <location>
        <begin position="1"/>
        <end position="45"/>
    </location>
</feature>
<sequence length="341" mass="36345">MGHSASKRACDPRTGALTGLHHKAKEQAQLDPLSSRHRQPQEALVSQRPGIVSMAAAGTASAPASSEAASGSGRGFAYTAYEANAWEATFFKSGVTMLVDPWLVGELVFAGQRWAYHGEKSEPKVKDLDPEAIAAKAAFILLSQGLDDHAHRPTLQRIPRDKPIVASPAGAAVAKQLGFREVHSVDHGQAITMGPLTIRATMGALVGPPWSKRENGFIISENVDGGMRLYYEPHCDYDDGSVSSVGLVDAIITPASTQLIGGVFPLVKGNEEIIRLIGTLKPQVVVPLINAGFHAAGPLSSIVSERGDNFKLPDKLKQNSLGHVRVEFPAKSGESKRIQLT</sequence>
<dbReference type="AlphaFoldDB" id="A0AAW1RT74"/>
<evidence type="ECO:0000313" key="3">
    <source>
        <dbReference type="Proteomes" id="UP001438707"/>
    </source>
</evidence>
<keyword evidence="3" id="KW-1185">Reference proteome</keyword>
<reference evidence="2 3" key="1">
    <citation type="journal article" date="2024" name="Nat. Commun.">
        <title>Phylogenomics reveals the evolutionary origins of lichenization in chlorophyte algae.</title>
        <authorList>
            <person name="Puginier C."/>
            <person name="Libourel C."/>
            <person name="Otte J."/>
            <person name="Skaloud P."/>
            <person name="Haon M."/>
            <person name="Grisel S."/>
            <person name="Petersen M."/>
            <person name="Berrin J.G."/>
            <person name="Delaux P.M."/>
            <person name="Dal Grande F."/>
            <person name="Keller J."/>
        </authorList>
    </citation>
    <scope>NUCLEOTIDE SEQUENCE [LARGE SCALE GENOMIC DNA]</scope>
    <source>
        <strain evidence="2 3">SAG 2145</strain>
    </source>
</reference>
<dbReference type="PANTHER" id="PTHR36142:SF2">
    <property type="entry name" value="METALLO-HYDROLASE_OXIDOREDUCTASE SUPERFAMILY PROTEIN"/>
    <property type="match status" value="1"/>
</dbReference>